<dbReference type="SUPFAM" id="SSF81340">
    <property type="entry name" value="Clc chloride channel"/>
    <property type="match status" value="1"/>
</dbReference>
<evidence type="ECO:0000256" key="1">
    <source>
        <dbReference type="SAM" id="MobiDB-lite"/>
    </source>
</evidence>
<organism evidence="3 4">
    <name type="scientific">Reticulomyxa filosa</name>
    <dbReference type="NCBI Taxonomy" id="46433"/>
    <lineage>
        <taxon>Eukaryota</taxon>
        <taxon>Sar</taxon>
        <taxon>Rhizaria</taxon>
        <taxon>Retaria</taxon>
        <taxon>Foraminifera</taxon>
        <taxon>Monothalamids</taxon>
        <taxon>Reticulomyxidae</taxon>
        <taxon>Reticulomyxa</taxon>
    </lineage>
</organism>
<keyword evidence="4" id="KW-1185">Reference proteome</keyword>
<evidence type="ECO:0000313" key="3">
    <source>
        <dbReference type="EMBL" id="ETO22677.1"/>
    </source>
</evidence>
<protein>
    <submittedName>
        <fullName evidence="3">Uncharacterized protein</fullName>
    </submittedName>
</protein>
<feature type="region of interest" description="Disordered" evidence="1">
    <location>
        <begin position="1"/>
        <end position="69"/>
    </location>
</feature>
<reference evidence="3 4" key="1">
    <citation type="journal article" date="2013" name="Curr. Biol.">
        <title>The Genome of the Foraminiferan Reticulomyxa filosa.</title>
        <authorList>
            <person name="Glockner G."/>
            <person name="Hulsmann N."/>
            <person name="Schleicher M."/>
            <person name="Noegel A.A."/>
            <person name="Eichinger L."/>
            <person name="Gallinger C."/>
            <person name="Pawlowski J."/>
            <person name="Sierra R."/>
            <person name="Euteneuer U."/>
            <person name="Pillet L."/>
            <person name="Moustafa A."/>
            <person name="Platzer M."/>
            <person name="Groth M."/>
            <person name="Szafranski K."/>
            <person name="Schliwa M."/>
        </authorList>
    </citation>
    <scope>NUCLEOTIDE SEQUENCE [LARGE SCALE GENOMIC DNA]</scope>
</reference>
<name>X6NBI0_RETFI</name>
<gene>
    <name evidence="3" type="ORF">RFI_14518</name>
</gene>
<dbReference type="EMBL" id="ASPP01010554">
    <property type="protein sequence ID" value="ETO22677.1"/>
    <property type="molecule type" value="Genomic_DNA"/>
</dbReference>
<evidence type="ECO:0000256" key="2">
    <source>
        <dbReference type="SAM" id="Phobius"/>
    </source>
</evidence>
<dbReference type="Gene3D" id="1.10.3080.10">
    <property type="entry name" value="Clc chloride channel"/>
    <property type="match status" value="1"/>
</dbReference>
<dbReference type="Proteomes" id="UP000023152">
    <property type="component" value="Unassembled WGS sequence"/>
</dbReference>
<keyword evidence="2" id="KW-1133">Transmembrane helix</keyword>
<sequence>MYLESLQQQQQQQQQSMPANGNGKEKEKGSEDTIKAKADLHEELKSREKGGKVPNEPTTKRSVKRSKIRIDPYTGDRYVRTIPLMATNGPSGAFDTNSYCYEKEVYSSNVNNTIFKKKNKLHKKKIIIPSQSLACTKKPMTIAPLDEESLTLNRGVTVETSLVSTRDESKSERKLTAMTMKRARSWSDDQMMGYSWLGKSMGWTDYVKQAASNVWHYQVIALVLLSLIITGIAYAMSMITETSWWLTNQVYQHSTWNTYIRLFGVIIIRTLFVLVSIFLALHFAPQCIGSGIPELKAILSGIWIRS</sequence>
<proteinExistence type="predicted"/>
<evidence type="ECO:0000313" key="4">
    <source>
        <dbReference type="Proteomes" id="UP000023152"/>
    </source>
</evidence>
<feature type="compositionally biased region" description="Basic and acidic residues" evidence="1">
    <location>
        <begin position="23"/>
        <end position="51"/>
    </location>
</feature>
<feature type="transmembrane region" description="Helical" evidence="2">
    <location>
        <begin position="259"/>
        <end position="281"/>
    </location>
</feature>
<dbReference type="InterPro" id="IPR014743">
    <property type="entry name" value="Cl-channel_core"/>
</dbReference>
<feature type="transmembrane region" description="Helical" evidence="2">
    <location>
        <begin position="219"/>
        <end position="239"/>
    </location>
</feature>
<comment type="caution">
    <text evidence="3">The sequence shown here is derived from an EMBL/GenBank/DDBJ whole genome shotgun (WGS) entry which is preliminary data.</text>
</comment>
<dbReference type="AlphaFoldDB" id="X6NBI0"/>
<dbReference type="OrthoDB" id="44789at2759"/>
<keyword evidence="2" id="KW-0472">Membrane</keyword>
<keyword evidence="2" id="KW-0812">Transmembrane</keyword>
<accession>X6NBI0</accession>